<feature type="compositionally biased region" description="Pro residues" evidence="12">
    <location>
        <begin position="1"/>
        <end position="43"/>
    </location>
</feature>
<feature type="domain" description="Plastocyanin-like" evidence="13">
    <location>
        <begin position="243"/>
        <end position="349"/>
    </location>
</feature>
<evidence type="ECO:0000256" key="2">
    <source>
        <dbReference type="ARBA" id="ARBA00001973"/>
    </source>
</evidence>
<dbReference type="SUPFAM" id="SSF49503">
    <property type="entry name" value="Cupredoxins"/>
    <property type="match status" value="3"/>
</dbReference>
<evidence type="ECO:0000256" key="11">
    <source>
        <dbReference type="ARBA" id="ARBA00049340"/>
    </source>
</evidence>
<gene>
    <name evidence="15" type="ORF">ACG5V6_16535</name>
</gene>
<feature type="region of interest" description="Disordered" evidence="12">
    <location>
        <begin position="180"/>
        <end position="231"/>
    </location>
</feature>
<sequence length="495" mass="51241">MTTPPPAEAADAPPPGIPGPPEPPEPPTQADRPPGPRGGPPPTSTSRRAPLFGAAAGVLLTVLAVLVAGTPGGGAGTADGRGAGTAAFGTRTVRVELRGMRVSPATVEVPSGTRLVLEVVNEDAMRHDLRVEDGPATPVLDRGESARLDVGTVTADRAAWCTVAGHRAAGMSMRIAVRETGAGGTGGDTERPGGTADPGAPASGAAGPDLTAEFSPGWASRPAALPPAGPGRVHRVTLRTVEKDIEVAPGVRQRMWTFGGTAPGPTLRGRVGDTFEITLVNDGAMGHSIDFHAGALAPDKPMRTIEPGQSLVYRFTAERSGAWLYHCGTAPMLQHIANGMYGAVVIDPPGLPEVDREYLLVTSQLYLGAVGGEGRVARMRANRPDAWAFNGVAGQYAREPLTARAGERVRFWVVAAGPGDGAAFHVVGAVFDSVYREGVHRLRPEDPGGSQVLGLAPAQGGFVEAVFPEAGRYPFVDHDMRRAEAGAHGVVEVRR</sequence>
<feature type="compositionally biased region" description="Low complexity" evidence="12">
    <location>
        <begin position="192"/>
        <end position="208"/>
    </location>
</feature>
<evidence type="ECO:0000256" key="9">
    <source>
        <dbReference type="ARBA" id="ARBA00023002"/>
    </source>
</evidence>
<evidence type="ECO:0000256" key="7">
    <source>
        <dbReference type="ARBA" id="ARBA00022723"/>
    </source>
</evidence>
<dbReference type="InterPro" id="IPR028096">
    <property type="entry name" value="EfeO_Cupredoxin"/>
</dbReference>
<keyword evidence="7" id="KW-0479">Metal-binding</keyword>
<dbReference type="Proteomes" id="UP001607069">
    <property type="component" value="Unassembled WGS sequence"/>
</dbReference>
<feature type="region of interest" description="Disordered" evidence="12">
    <location>
        <begin position="1"/>
        <end position="49"/>
    </location>
</feature>
<comment type="similarity">
    <text evidence="3">Belongs to the multicopper oxidase family.</text>
</comment>
<dbReference type="InterPro" id="IPR045087">
    <property type="entry name" value="Cu-oxidase_fam"/>
</dbReference>
<evidence type="ECO:0000259" key="13">
    <source>
        <dbReference type="Pfam" id="PF07732"/>
    </source>
</evidence>
<evidence type="ECO:0000256" key="6">
    <source>
        <dbReference type="ARBA" id="ARBA00017290"/>
    </source>
</evidence>
<dbReference type="PANTHER" id="PTHR11709:SF394">
    <property type="entry name" value="FI03373P-RELATED"/>
    <property type="match status" value="1"/>
</dbReference>
<evidence type="ECO:0000256" key="3">
    <source>
        <dbReference type="ARBA" id="ARBA00010609"/>
    </source>
</evidence>
<dbReference type="CDD" id="cd11020">
    <property type="entry name" value="CuRO_1_CuNIR"/>
    <property type="match status" value="1"/>
</dbReference>
<keyword evidence="8" id="KW-0677">Repeat</keyword>
<evidence type="ECO:0000256" key="5">
    <source>
        <dbReference type="ARBA" id="ARBA00011882"/>
    </source>
</evidence>
<evidence type="ECO:0000313" key="15">
    <source>
        <dbReference type="EMBL" id="MFH0249819.1"/>
    </source>
</evidence>
<dbReference type="InterPro" id="IPR011707">
    <property type="entry name" value="Cu-oxidase-like_N"/>
</dbReference>
<comment type="catalytic activity">
    <reaction evidence="11">
        <text>nitric oxide + Fe(III)-[cytochrome c] + H2O = Fe(II)-[cytochrome c] + nitrite + 2 H(+)</text>
        <dbReference type="Rhea" id="RHEA:15233"/>
        <dbReference type="Rhea" id="RHEA-COMP:10350"/>
        <dbReference type="Rhea" id="RHEA-COMP:14399"/>
        <dbReference type="ChEBI" id="CHEBI:15377"/>
        <dbReference type="ChEBI" id="CHEBI:15378"/>
        <dbReference type="ChEBI" id="CHEBI:16301"/>
        <dbReference type="ChEBI" id="CHEBI:16480"/>
        <dbReference type="ChEBI" id="CHEBI:29033"/>
        <dbReference type="ChEBI" id="CHEBI:29034"/>
        <dbReference type="EC" id="1.7.2.1"/>
    </reaction>
</comment>
<dbReference type="InterPro" id="IPR008972">
    <property type="entry name" value="Cupredoxin"/>
</dbReference>
<comment type="caution">
    <text evidence="15">The sequence shown here is derived from an EMBL/GenBank/DDBJ whole genome shotgun (WGS) entry which is preliminary data.</text>
</comment>
<evidence type="ECO:0000256" key="4">
    <source>
        <dbReference type="ARBA" id="ARBA00011233"/>
    </source>
</evidence>
<feature type="domain" description="EfeO-type cupredoxin-like" evidence="14">
    <location>
        <begin position="86"/>
        <end position="153"/>
    </location>
</feature>
<keyword evidence="10" id="KW-0186">Copper</keyword>
<dbReference type="Pfam" id="PF13473">
    <property type="entry name" value="Cupredoxin_1"/>
    <property type="match status" value="1"/>
</dbReference>
<dbReference type="RefSeq" id="WP_279949394.1">
    <property type="nucleotide sequence ID" value="NZ_BAABEN010000010.1"/>
</dbReference>
<evidence type="ECO:0000256" key="8">
    <source>
        <dbReference type="ARBA" id="ARBA00022737"/>
    </source>
</evidence>
<evidence type="ECO:0000259" key="14">
    <source>
        <dbReference type="Pfam" id="PF13473"/>
    </source>
</evidence>
<keyword evidence="16" id="KW-1185">Reference proteome</keyword>
<dbReference type="InterPro" id="IPR001287">
    <property type="entry name" value="NO2-reductase_Cu"/>
</dbReference>
<dbReference type="EC" id="1.7.2.1" evidence="5"/>
<protein>
    <recommendedName>
        <fullName evidence="6">Copper-containing nitrite reductase</fullName>
        <ecNumber evidence="5">1.7.2.1</ecNumber>
    </recommendedName>
</protein>
<dbReference type="Pfam" id="PF07732">
    <property type="entry name" value="Cu-oxidase_3"/>
    <property type="match status" value="1"/>
</dbReference>
<evidence type="ECO:0000256" key="1">
    <source>
        <dbReference type="ARBA" id="ARBA00001960"/>
    </source>
</evidence>
<name>A0ABW7HV87_9ACTN</name>
<comment type="cofactor">
    <cofactor evidence="2">
        <name>Cu(2+)</name>
        <dbReference type="ChEBI" id="CHEBI:29036"/>
    </cofactor>
</comment>
<evidence type="ECO:0000256" key="12">
    <source>
        <dbReference type="SAM" id="MobiDB-lite"/>
    </source>
</evidence>
<accession>A0ABW7HV87</accession>
<dbReference type="EMBL" id="JBIHMK010000060">
    <property type="protein sequence ID" value="MFH0249819.1"/>
    <property type="molecule type" value="Genomic_DNA"/>
</dbReference>
<keyword evidence="9" id="KW-0560">Oxidoreductase</keyword>
<reference evidence="15 16" key="1">
    <citation type="submission" date="2024-10" db="EMBL/GenBank/DDBJ databases">
        <authorList>
            <person name="Cho J.-C."/>
        </authorList>
    </citation>
    <scope>NUCLEOTIDE SEQUENCE [LARGE SCALE GENOMIC DNA]</scope>
    <source>
        <strain evidence="15 16">KCTC29696</strain>
    </source>
</reference>
<dbReference type="Gene3D" id="2.60.40.420">
    <property type="entry name" value="Cupredoxins - blue copper proteins"/>
    <property type="match status" value="3"/>
</dbReference>
<dbReference type="CDD" id="cd04208">
    <property type="entry name" value="CuRO_2_CuNIR"/>
    <property type="match status" value="1"/>
</dbReference>
<evidence type="ECO:0000256" key="10">
    <source>
        <dbReference type="ARBA" id="ARBA00023008"/>
    </source>
</evidence>
<organism evidence="15 16">
    <name type="scientific">Streptomyces chitinivorans</name>
    <dbReference type="NCBI Taxonomy" id="1257027"/>
    <lineage>
        <taxon>Bacteria</taxon>
        <taxon>Bacillati</taxon>
        <taxon>Actinomycetota</taxon>
        <taxon>Actinomycetes</taxon>
        <taxon>Kitasatosporales</taxon>
        <taxon>Streptomycetaceae</taxon>
        <taxon>Streptomyces</taxon>
    </lineage>
</organism>
<comment type="cofactor">
    <cofactor evidence="1">
        <name>Cu(+)</name>
        <dbReference type="ChEBI" id="CHEBI:49552"/>
    </cofactor>
</comment>
<comment type="subunit">
    <text evidence="4">Homotrimer.</text>
</comment>
<dbReference type="PRINTS" id="PR00695">
    <property type="entry name" value="CUNO2RDTASE"/>
</dbReference>
<proteinExistence type="inferred from homology"/>
<dbReference type="PANTHER" id="PTHR11709">
    <property type="entry name" value="MULTI-COPPER OXIDASE"/>
    <property type="match status" value="1"/>
</dbReference>
<evidence type="ECO:0000313" key="16">
    <source>
        <dbReference type="Proteomes" id="UP001607069"/>
    </source>
</evidence>